<name>A0A2X2RH60_CAPOC</name>
<protein>
    <recommendedName>
        <fullName evidence="3">PI-PLC Y-box domain-containing protein</fullName>
    </recommendedName>
</protein>
<evidence type="ECO:0008006" key="3">
    <source>
        <dbReference type="Google" id="ProtNLM"/>
    </source>
</evidence>
<evidence type="ECO:0000313" key="1">
    <source>
        <dbReference type="EMBL" id="SQA78574.1"/>
    </source>
</evidence>
<organism evidence="1 2">
    <name type="scientific">Capnocytophaga ochracea</name>
    <dbReference type="NCBI Taxonomy" id="1018"/>
    <lineage>
        <taxon>Bacteria</taxon>
        <taxon>Pseudomonadati</taxon>
        <taxon>Bacteroidota</taxon>
        <taxon>Flavobacteriia</taxon>
        <taxon>Flavobacteriales</taxon>
        <taxon>Flavobacteriaceae</taxon>
        <taxon>Capnocytophaga</taxon>
    </lineage>
</organism>
<accession>A0A2X2RH60</accession>
<dbReference type="Proteomes" id="UP000249891">
    <property type="component" value="Unassembled WGS sequence"/>
</dbReference>
<dbReference type="AlphaFoldDB" id="A0A2X2RH60"/>
<reference evidence="1 2" key="1">
    <citation type="submission" date="2018-06" db="EMBL/GenBank/DDBJ databases">
        <authorList>
            <consortium name="Pathogen Informatics"/>
            <person name="Doyle S."/>
        </authorList>
    </citation>
    <scope>NUCLEOTIDE SEQUENCE [LARGE SCALE GENOMIC DNA]</scope>
    <source>
        <strain evidence="1 2">NCTC11546</strain>
    </source>
</reference>
<gene>
    <name evidence="1" type="ORF">NCTC11546_01813</name>
</gene>
<evidence type="ECO:0000313" key="2">
    <source>
        <dbReference type="Proteomes" id="UP000249891"/>
    </source>
</evidence>
<proteinExistence type="predicted"/>
<dbReference type="RefSeq" id="WP_128091668.1">
    <property type="nucleotide sequence ID" value="NZ_UARG01000017.1"/>
</dbReference>
<sequence length="272" mass="31714">MAIDGVKIIDSDSGYDIYNNITERYKDGEDIEKIRQDWLNEEDNFCIDELFTEIYWTAFAYSLWKIGYKEDEVRRKALEIIEGGASALWDEIHTQARRQRQKALEKLKLQLSSDNPKPLRKPTIKKPKEPYFQKGDVLAVAMKEGYGICFISAVDSSPRKVEYHIACTRYLSDKYPTMNDFLESKIACGKHNQDFALRTDCWFNHKDLGAILPYIKKLGSVRFRPYLLWVLAPAHNLDDIYKEIVQDKKYFGGKIKEVSELVETVIEDTEEM</sequence>
<dbReference type="EMBL" id="UARG01000017">
    <property type="protein sequence ID" value="SQA78574.1"/>
    <property type="molecule type" value="Genomic_DNA"/>
</dbReference>